<accession>A0A7R9QWF7</accession>
<keyword evidence="2" id="KW-1185">Reference proteome</keyword>
<sequence>MSNNKLTVLFAPLDGWGHINACHGLAEELHRRGHRVIFAIDVAFKGKLTRYGFEEVLHSLPPDPNADPNIDFWADFIVKYKDYLKRSPIEIVESMTAIALNTMFDGVKARDDQYKEIVHRVKPDVIVIDSYVGCPALTESAIPWILLYSGAPLLAFNIDSLTPGWSGLPTNSDKNEWNAFRKRFNVAFSGINKKVDDWYKDMTGKGLALKPGSVPHPLSKHLNVYMTPKELDFKDAHPLPHNWTRVDGFVRTTDDTFEIPESLRGRPGKLVFLSMGSFGCANLELMTRVTAILGKSEHKFIVAKGPLHDKYDLPDNMWGQQFVPQTAILPVVDLVVTHGGNNTVTETFFY</sequence>
<evidence type="ECO:0000313" key="2">
    <source>
        <dbReference type="Proteomes" id="UP000728032"/>
    </source>
</evidence>
<protein>
    <submittedName>
        <fullName evidence="1">Uncharacterized protein</fullName>
    </submittedName>
</protein>
<dbReference type="OrthoDB" id="5835829at2759"/>
<feature type="non-terminal residue" evidence="1">
    <location>
        <position position="350"/>
    </location>
</feature>
<dbReference type="SUPFAM" id="SSF53756">
    <property type="entry name" value="UDP-Glycosyltransferase/glycogen phosphorylase"/>
    <property type="match status" value="1"/>
</dbReference>
<reference evidence="1" key="1">
    <citation type="submission" date="2020-11" db="EMBL/GenBank/DDBJ databases">
        <authorList>
            <person name="Tran Van P."/>
        </authorList>
    </citation>
    <scope>NUCLEOTIDE SEQUENCE</scope>
</reference>
<dbReference type="EMBL" id="OC932897">
    <property type="protein sequence ID" value="CAD7659683.1"/>
    <property type="molecule type" value="Genomic_DNA"/>
</dbReference>
<dbReference type="Proteomes" id="UP000728032">
    <property type="component" value="Unassembled WGS sequence"/>
</dbReference>
<organism evidence="1">
    <name type="scientific">Oppiella nova</name>
    <dbReference type="NCBI Taxonomy" id="334625"/>
    <lineage>
        <taxon>Eukaryota</taxon>
        <taxon>Metazoa</taxon>
        <taxon>Ecdysozoa</taxon>
        <taxon>Arthropoda</taxon>
        <taxon>Chelicerata</taxon>
        <taxon>Arachnida</taxon>
        <taxon>Acari</taxon>
        <taxon>Acariformes</taxon>
        <taxon>Sarcoptiformes</taxon>
        <taxon>Oribatida</taxon>
        <taxon>Brachypylina</taxon>
        <taxon>Oppioidea</taxon>
        <taxon>Oppiidae</taxon>
        <taxon>Oppiella</taxon>
    </lineage>
</organism>
<name>A0A7R9QWF7_9ACAR</name>
<dbReference type="Gene3D" id="3.40.50.2000">
    <property type="entry name" value="Glycogen Phosphorylase B"/>
    <property type="match status" value="2"/>
</dbReference>
<proteinExistence type="predicted"/>
<dbReference type="AlphaFoldDB" id="A0A7R9QWF7"/>
<gene>
    <name evidence="1" type="ORF">ONB1V03_LOCUS16278</name>
</gene>
<evidence type="ECO:0000313" key="1">
    <source>
        <dbReference type="EMBL" id="CAD7659683.1"/>
    </source>
</evidence>
<dbReference type="EMBL" id="CAJPVJ010018072">
    <property type="protein sequence ID" value="CAG2176845.1"/>
    <property type="molecule type" value="Genomic_DNA"/>
</dbReference>